<proteinExistence type="predicted"/>
<evidence type="ECO:0000259" key="2">
    <source>
        <dbReference type="PROSITE" id="PS50003"/>
    </source>
</evidence>
<evidence type="ECO:0000313" key="3">
    <source>
        <dbReference type="EMBL" id="KAH3784145.1"/>
    </source>
</evidence>
<feature type="non-terminal residue" evidence="3">
    <location>
        <position position="1"/>
    </location>
</feature>
<feature type="compositionally biased region" description="Acidic residues" evidence="1">
    <location>
        <begin position="261"/>
        <end position="272"/>
    </location>
</feature>
<name>A0A9D4IRQ0_DREPO</name>
<evidence type="ECO:0000313" key="4">
    <source>
        <dbReference type="Proteomes" id="UP000828390"/>
    </source>
</evidence>
<sequence>MVYKECKQPMDKLEDLLPGIEQFLSNVLANEKLSPFAEEQRQYFLERLDIIKLPPSIPPRPRPNSLGQQLCPSSPHSNRDSHRTSSDQDDFAAYQRELSRAQLEAGTSPDITEAKVYDDIDLSTIDFSSPNVKVTQCTEDEESVYEIPKLRKTTSDSGYEKAKEVAASYDEQPVILSAGTPRPPPLPPRKERQRFDFRIRSSSTSLLDDSPGDLGKTSDLGRPSDICRPSDLGRPDDLAKPGDLSDVSFERNSNISRDGLDGYDGDSVDSLEDLSCSSVPTKPPGQQIKLPRSTRSRVRAQLGKSMSSLVDVTTPFCSLDDVAISGELQYRSKLTWTKKMVAVTNGRLVGYKMDRLDMRPTFMMLLTGYRASSHKREGRRSYEIHLDHDNFEQHVFLVDFKEWAELWCQHLNAAAEGSKAKGPVLHLTRDSLIDKTDPSTYSLSK</sequence>
<feature type="region of interest" description="Disordered" evidence="1">
    <location>
        <begin position="172"/>
        <end position="295"/>
    </location>
</feature>
<gene>
    <name evidence="3" type="ORF">DPMN_162097</name>
</gene>
<feature type="compositionally biased region" description="Polar residues" evidence="1">
    <location>
        <begin position="65"/>
        <end position="76"/>
    </location>
</feature>
<feature type="domain" description="PH" evidence="2">
    <location>
        <begin position="321"/>
        <end position="416"/>
    </location>
</feature>
<dbReference type="EMBL" id="JAIWYP010000008">
    <property type="protein sequence ID" value="KAH3784145.1"/>
    <property type="molecule type" value="Genomic_DNA"/>
</dbReference>
<dbReference type="PROSITE" id="PS50003">
    <property type="entry name" value="PH_DOMAIN"/>
    <property type="match status" value="1"/>
</dbReference>
<evidence type="ECO:0000256" key="1">
    <source>
        <dbReference type="SAM" id="MobiDB-lite"/>
    </source>
</evidence>
<feature type="compositionally biased region" description="Basic and acidic residues" evidence="1">
    <location>
        <begin position="231"/>
        <end position="240"/>
    </location>
</feature>
<dbReference type="Gene3D" id="2.30.29.30">
    <property type="entry name" value="Pleckstrin-homology domain (PH domain)/Phosphotyrosine-binding domain (PTB)"/>
    <property type="match status" value="1"/>
</dbReference>
<dbReference type="InterPro" id="IPR001849">
    <property type="entry name" value="PH_domain"/>
</dbReference>
<comment type="caution">
    <text evidence="3">The sequence shown here is derived from an EMBL/GenBank/DDBJ whole genome shotgun (WGS) entry which is preliminary data.</text>
</comment>
<feature type="region of interest" description="Disordered" evidence="1">
    <location>
        <begin position="54"/>
        <end position="88"/>
    </location>
</feature>
<dbReference type="Gene3D" id="6.10.250.220">
    <property type="match status" value="1"/>
</dbReference>
<dbReference type="SUPFAM" id="SSF50729">
    <property type="entry name" value="PH domain-like"/>
    <property type="match status" value="1"/>
</dbReference>
<dbReference type="AlphaFoldDB" id="A0A9D4IRQ0"/>
<keyword evidence="4" id="KW-1185">Reference proteome</keyword>
<organism evidence="3 4">
    <name type="scientific">Dreissena polymorpha</name>
    <name type="common">Zebra mussel</name>
    <name type="synonym">Mytilus polymorpha</name>
    <dbReference type="NCBI Taxonomy" id="45954"/>
    <lineage>
        <taxon>Eukaryota</taxon>
        <taxon>Metazoa</taxon>
        <taxon>Spiralia</taxon>
        <taxon>Lophotrochozoa</taxon>
        <taxon>Mollusca</taxon>
        <taxon>Bivalvia</taxon>
        <taxon>Autobranchia</taxon>
        <taxon>Heteroconchia</taxon>
        <taxon>Euheterodonta</taxon>
        <taxon>Imparidentia</taxon>
        <taxon>Neoheterodontei</taxon>
        <taxon>Myida</taxon>
        <taxon>Dreissenoidea</taxon>
        <taxon>Dreissenidae</taxon>
        <taxon>Dreissena</taxon>
    </lineage>
</organism>
<reference evidence="3" key="2">
    <citation type="submission" date="2020-11" db="EMBL/GenBank/DDBJ databases">
        <authorList>
            <person name="McCartney M.A."/>
            <person name="Auch B."/>
            <person name="Kono T."/>
            <person name="Mallez S."/>
            <person name="Becker A."/>
            <person name="Gohl D.M."/>
            <person name="Silverstein K.A.T."/>
            <person name="Koren S."/>
            <person name="Bechman K.B."/>
            <person name="Herman A."/>
            <person name="Abrahante J.E."/>
            <person name="Garbe J."/>
        </authorList>
    </citation>
    <scope>NUCLEOTIDE SEQUENCE</scope>
    <source>
        <strain evidence="3">Duluth1</strain>
        <tissue evidence="3">Whole animal</tissue>
    </source>
</reference>
<reference evidence="3" key="1">
    <citation type="journal article" date="2019" name="bioRxiv">
        <title>The Genome of the Zebra Mussel, Dreissena polymorpha: A Resource for Invasive Species Research.</title>
        <authorList>
            <person name="McCartney M.A."/>
            <person name="Auch B."/>
            <person name="Kono T."/>
            <person name="Mallez S."/>
            <person name="Zhang Y."/>
            <person name="Obille A."/>
            <person name="Becker A."/>
            <person name="Abrahante J.E."/>
            <person name="Garbe J."/>
            <person name="Badalamenti J.P."/>
            <person name="Herman A."/>
            <person name="Mangelson H."/>
            <person name="Liachko I."/>
            <person name="Sullivan S."/>
            <person name="Sone E.D."/>
            <person name="Koren S."/>
            <person name="Silverstein K.A.T."/>
            <person name="Beckman K.B."/>
            <person name="Gohl D.M."/>
        </authorList>
    </citation>
    <scope>NUCLEOTIDE SEQUENCE</scope>
    <source>
        <strain evidence="3">Duluth1</strain>
        <tissue evidence="3">Whole animal</tissue>
    </source>
</reference>
<protein>
    <recommendedName>
        <fullName evidence="2">PH domain-containing protein</fullName>
    </recommendedName>
</protein>
<dbReference type="SMART" id="SM00233">
    <property type="entry name" value="PH"/>
    <property type="match status" value="1"/>
</dbReference>
<accession>A0A9D4IRQ0</accession>
<dbReference type="InterPro" id="IPR011993">
    <property type="entry name" value="PH-like_dom_sf"/>
</dbReference>
<feature type="compositionally biased region" description="Basic and acidic residues" evidence="1">
    <location>
        <begin position="188"/>
        <end position="199"/>
    </location>
</feature>
<feature type="compositionally biased region" description="Basic and acidic residues" evidence="1">
    <location>
        <begin position="77"/>
        <end position="86"/>
    </location>
</feature>
<dbReference type="Proteomes" id="UP000828390">
    <property type="component" value="Unassembled WGS sequence"/>
</dbReference>